<evidence type="ECO:0000256" key="1">
    <source>
        <dbReference type="SAM" id="MobiDB-lite"/>
    </source>
</evidence>
<dbReference type="GO" id="GO:0061617">
    <property type="term" value="C:MICOS complex"/>
    <property type="evidence" value="ECO:0007669"/>
    <property type="project" value="TreeGrafter"/>
</dbReference>
<accession>A0A4D5R8Z2</accession>
<feature type="compositionally biased region" description="Pro residues" evidence="1">
    <location>
        <begin position="69"/>
        <end position="81"/>
    </location>
</feature>
<dbReference type="AlphaFoldDB" id="A0A4D5R8Z2"/>
<dbReference type="PANTHER" id="PTHR21588">
    <property type="entry name" value="COILED-COIL-HELIX-COILED-COIL-HELIX DOMAIN CONTAINING 6"/>
    <property type="match status" value="1"/>
</dbReference>
<feature type="compositionally biased region" description="Basic and acidic residues" evidence="1">
    <location>
        <begin position="82"/>
        <end position="94"/>
    </location>
</feature>
<dbReference type="GO" id="GO:0007007">
    <property type="term" value="P:inner mitochondrial membrane organization"/>
    <property type="evidence" value="ECO:0007669"/>
    <property type="project" value="TreeGrafter"/>
</dbReference>
<evidence type="ECO:0000313" key="2">
    <source>
        <dbReference type="EMBL" id="MIC88620.1"/>
    </source>
</evidence>
<dbReference type="EMBL" id="GGNE01000079">
    <property type="protein sequence ID" value="MIC88620.1"/>
    <property type="molecule type" value="Transcribed_RNA"/>
</dbReference>
<feature type="region of interest" description="Disordered" evidence="1">
    <location>
        <begin position="32"/>
        <end position="94"/>
    </location>
</feature>
<dbReference type="InterPro" id="IPR052632">
    <property type="entry name" value="MICOS_subunit_Mic19"/>
</dbReference>
<sequence length="191" mass="21562">MGNSGSTRRITVVNDDASGVIKISDSVVNRLRGELESQQTNKVRKTDSEFEPSAKPQRDESRPITPAKPVLPPKLPSTPPVDKPEAKAPRISKEEAKQLESYWREKYYENEAANAELHKKTVVEFNKSLDEVEALFGYRTNTCYLDCEDFEVKIIKCYQENAGKTLNCSHIVKDYVDCVDAMRSKAFVTKG</sequence>
<protein>
    <submittedName>
        <fullName evidence="2">MICOS complex subunit Mic19</fullName>
    </submittedName>
</protein>
<name>A0A4D5R8Z2_SCOVI</name>
<proteinExistence type="predicted"/>
<organism evidence="2">
    <name type="scientific">Scolopendra viridis</name>
    <name type="common">Giant centipede</name>
    <dbReference type="NCBI Taxonomy" id="118503"/>
    <lineage>
        <taxon>Eukaryota</taxon>
        <taxon>Metazoa</taxon>
        <taxon>Ecdysozoa</taxon>
        <taxon>Arthropoda</taxon>
        <taxon>Myriapoda</taxon>
        <taxon>Chilopoda</taxon>
        <taxon>Pleurostigmophora</taxon>
        <taxon>Scolopendromorpha</taxon>
        <taxon>Scolopendridae</taxon>
        <taxon>Scolopendra</taxon>
    </lineage>
</organism>
<dbReference type="PANTHER" id="PTHR21588:SF18">
    <property type="entry name" value="MICOS COMPLEX SUBUNIT MIC19"/>
    <property type="match status" value="1"/>
</dbReference>
<reference evidence="2" key="1">
    <citation type="journal article" date="2018" name="Toxicon">
        <title>Venom-gland transcriptomics and venom proteomics of the giant Florida blue centipede, Scolopendra viridis.</title>
        <authorList>
            <person name="Ward M.J."/>
            <person name="Rokyta D.R."/>
        </authorList>
    </citation>
    <scope>NUCLEOTIDE SEQUENCE</scope>
    <source>
        <tissue evidence="2">Venom gland</tissue>
    </source>
</reference>